<dbReference type="Gene3D" id="3.40.50.300">
    <property type="entry name" value="P-loop containing nucleotide triphosphate hydrolases"/>
    <property type="match status" value="1"/>
</dbReference>
<dbReference type="GO" id="GO:0016887">
    <property type="term" value="F:ATP hydrolysis activity"/>
    <property type="evidence" value="ECO:0007669"/>
    <property type="project" value="InterPro"/>
</dbReference>
<dbReference type="PANTHER" id="PTHR43581:SF4">
    <property type="entry name" value="ATP_GTP PHOSPHATASE"/>
    <property type="match status" value="1"/>
</dbReference>
<dbReference type="InterPro" id="IPR003959">
    <property type="entry name" value="ATPase_AAA_core"/>
</dbReference>
<dbReference type="GO" id="GO:0005524">
    <property type="term" value="F:ATP binding"/>
    <property type="evidence" value="ECO:0007669"/>
    <property type="project" value="UniProtKB-KW"/>
</dbReference>
<dbReference type="CDD" id="cd00267">
    <property type="entry name" value="ABC_ATPase"/>
    <property type="match status" value="1"/>
</dbReference>
<evidence type="ECO:0000313" key="2">
    <source>
        <dbReference type="EMBL" id="KAA6323869.1"/>
    </source>
</evidence>
<reference evidence="2" key="1">
    <citation type="submission" date="2019-03" db="EMBL/GenBank/DDBJ databases">
        <title>Single cell metagenomics reveals metabolic interactions within the superorganism composed of flagellate Streblomastix strix and complex community of Bacteroidetes bacteria on its surface.</title>
        <authorList>
            <person name="Treitli S.C."/>
            <person name="Kolisko M."/>
            <person name="Husnik F."/>
            <person name="Keeling P."/>
            <person name="Hampl V."/>
        </authorList>
    </citation>
    <scope>NUCLEOTIDE SEQUENCE</scope>
    <source>
        <strain evidence="2">STM</strain>
    </source>
</reference>
<proteinExistence type="predicted"/>
<organism evidence="2">
    <name type="scientific">termite gut metagenome</name>
    <dbReference type="NCBI Taxonomy" id="433724"/>
    <lineage>
        <taxon>unclassified sequences</taxon>
        <taxon>metagenomes</taxon>
        <taxon>organismal metagenomes</taxon>
    </lineage>
</organism>
<name>A0A5J4QRS7_9ZZZZ</name>
<comment type="caution">
    <text evidence="2">The sequence shown here is derived from an EMBL/GenBank/DDBJ whole genome shotgun (WGS) entry which is preliminary data.</text>
</comment>
<dbReference type="InterPro" id="IPR051396">
    <property type="entry name" value="Bact_Antivir_Def_Nuclease"/>
</dbReference>
<dbReference type="InterPro" id="IPR027417">
    <property type="entry name" value="P-loop_NTPase"/>
</dbReference>
<dbReference type="AlphaFoldDB" id="A0A5J4QRS7"/>
<protein>
    <submittedName>
        <fullName evidence="2">Vitamin B12 import ATP-binding protein BtuD</fullName>
    </submittedName>
</protein>
<gene>
    <name evidence="2" type="ORF">EZS27_026739</name>
</gene>
<sequence length="550" mass="63867">MELKFKQEFKSISTFNTIELTDFSILTGYNGSGKSHLLESIVNGSSQIDNIAMNEVVLFDYKTFYLENEPIINNQQLNQEKLNVWQKFNNQTNSRNTLNYKGILLGYKQQLGIENYKRILKIGQGKPLLKIPISDFNDKDLYDAYNKYRGQIYGFFGNYAKDHPEIPAIKSLCISIPIALDELTEDDFYDYYTPVVLKNNFLPSQIGKLFMDYWNKYQMFLFKQIMKTKTYEEDILRTNFEKKYGPRPWRLIEDILLSFSSFEYTINNPEKIEIDPSRSQSFSLTLQHKTKKITVPFNSLSSGEKILFSLVLSIYKSVGDKVFPSLLLLDEIDASLHPSQIQNLLNVINQIFVQQNKVKVIIATHSPTTIALAEEENIFVVNKEGEIRVERQSKQEALRILSEGFITLDEGLHIIDQMVKKELTIFTEGNNLDYIRKAIELIEPEILDKIDIVENLKDRTGKNQLLTLYGLFSRMNHKRNILFICDCDVTTKVEESEHTFYYVIPQNNTNTKVIKGIENLFPENLFEVQFYPQKPKNDGGFQASLDKQVF</sequence>
<dbReference type="SUPFAM" id="SSF52540">
    <property type="entry name" value="P-loop containing nucleoside triphosphate hydrolases"/>
    <property type="match status" value="1"/>
</dbReference>
<accession>A0A5J4QRS7</accession>
<dbReference type="Pfam" id="PF13304">
    <property type="entry name" value="AAA_21"/>
    <property type="match status" value="1"/>
</dbReference>
<evidence type="ECO:0000259" key="1">
    <source>
        <dbReference type="Pfam" id="PF13304"/>
    </source>
</evidence>
<keyword evidence="2" id="KW-0547">Nucleotide-binding</keyword>
<dbReference type="PANTHER" id="PTHR43581">
    <property type="entry name" value="ATP/GTP PHOSPHATASE"/>
    <property type="match status" value="1"/>
</dbReference>
<dbReference type="EMBL" id="SNRY01002703">
    <property type="protein sequence ID" value="KAA6323869.1"/>
    <property type="molecule type" value="Genomic_DNA"/>
</dbReference>
<keyword evidence="2" id="KW-0067">ATP-binding</keyword>
<feature type="domain" description="ATPase AAA-type core" evidence="1">
    <location>
        <begin position="234"/>
        <end position="370"/>
    </location>
</feature>